<feature type="coiled-coil region" evidence="7">
    <location>
        <begin position="65"/>
        <end position="106"/>
    </location>
</feature>
<evidence type="ECO:0000256" key="2">
    <source>
        <dbReference type="ARBA" id="ARBA00008825"/>
    </source>
</evidence>
<keyword evidence="3" id="KW-0963">Cytoplasm</keyword>
<evidence type="ECO:0000256" key="1">
    <source>
        <dbReference type="ARBA" id="ARBA00004245"/>
    </source>
</evidence>
<feature type="compositionally biased region" description="Polar residues" evidence="8">
    <location>
        <begin position="556"/>
        <end position="565"/>
    </location>
</feature>
<dbReference type="PANTHER" id="PTHR31246">
    <property type="entry name" value="MICROTUBULE-ASSOCIATED PROTEIN 70-2"/>
    <property type="match status" value="1"/>
</dbReference>
<comment type="similarity">
    <text evidence="2">Belongs to the MAP70 family.</text>
</comment>
<keyword evidence="6" id="KW-0206">Cytoskeleton</keyword>
<dbReference type="Pfam" id="PF07058">
    <property type="entry name" value="MAP70"/>
    <property type="match status" value="1"/>
</dbReference>
<accession>A0AAV0NPE3</accession>
<evidence type="ECO:0000256" key="3">
    <source>
        <dbReference type="ARBA" id="ARBA00022490"/>
    </source>
</evidence>
<evidence type="ECO:0000256" key="6">
    <source>
        <dbReference type="ARBA" id="ARBA00023212"/>
    </source>
</evidence>
<dbReference type="GO" id="GO:0005874">
    <property type="term" value="C:microtubule"/>
    <property type="evidence" value="ECO:0007669"/>
    <property type="project" value="UniProtKB-KW"/>
</dbReference>
<feature type="region of interest" description="Disordered" evidence="8">
    <location>
        <begin position="519"/>
        <end position="565"/>
    </location>
</feature>
<feature type="region of interest" description="Disordered" evidence="8">
    <location>
        <begin position="398"/>
        <end position="453"/>
    </location>
</feature>
<evidence type="ECO:0000256" key="8">
    <source>
        <dbReference type="SAM" id="MobiDB-lite"/>
    </source>
</evidence>
<dbReference type="InterPro" id="IPR009768">
    <property type="entry name" value="MAP70"/>
</dbReference>
<organism evidence="9 10">
    <name type="scientific">Linum tenue</name>
    <dbReference type="NCBI Taxonomy" id="586396"/>
    <lineage>
        <taxon>Eukaryota</taxon>
        <taxon>Viridiplantae</taxon>
        <taxon>Streptophyta</taxon>
        <taxon>Embryophyta</taxon>
        <taxon>Tracheophyta</taxon>
        <taxon>Spermatophyta</taxon>
        <taxon>Magnoliopsida</taxon>
        <taxon>eudicotyledons</taxon>
        <taxon>Gunneridae</taxon>
        <taxon>Pentapetalae</taxon>
        <taxon>rosids</taxon>
        <taxon>fabids</taxon>
        <taxon>Malpighiales</taxon>
        <taxon>Linaceae</taxon>
        <taxon>Linum</taxon>
    </lineage>
</organism>
<comment type="caution">
    <text evidence="9">The sequence shown here is derived from an EMBL/GenBank/DDBJ whole genome shotgun (WGS) entry which is preliminary data.</text>
</comment>
<feature type="coiled-coil region" evidence="7">
    <location>
        <begin position="237"/>
        <end position="348"/>
    </location>
</feature>
<evidence type="ECO:0000256" key="5">
    <source>
        <dbReference type="ARBA" id="ARBA00023054"/>
    </source>
</evidence>
<keyword evidence="4" id="KW-0493">Microtubule</keyword>
<proteinExistence type="inferred from homology"/>
<feature type="coiled-coil region" evidence="7">
    <location>
        <begin position="133"/>
        <end position="212"/>
    </location>
</feature>
<keyword evidence="5 7" id="KW-0175">Coiled coil</keyword>
<name>A0AAV0NPE3_9ROSI</name>
<dbReference type="GO" id="GO:0007010">
    <property type="term" value="P:cytoskeleton organization"/>
    <property type="evidence" value="ECO:0007669"/>
    <property type="project" value="InterPro"/>
</dbReference>
<feature type="compositionally biased region" description="Basic and acidic residues" evidence="8">
    <location>
        <begin position="404"/>
        <end position="414"/>
    </location>
</feature>
<dbReference type="PANTHER" id="PTHR31246:SF5">
    <property type="entry name" value="MICROTUBULE-ASSOCIATED PROTEIN 70-5"/>
    <property type="match status" value="1"/>
</dbReference>
<feature type="compositionally biased region" description="Basic and acidic residues" evidence="8">
    <location>
        <begin position="519"/>
        <end position="554"/>
    </location>
</feature>
<dbReference type="EMBL" id="CAMGYJ010000008">
    <property type="protein sequence ID" value="CAI0460544.1"/>
    <property type="molecule type" value="Genomic_DNA"/>
</dbReference>
<dbReference type="AlphaFoldDB" id="A0AAV0NPE3"/>
<evidence type="ECO:0000256" key="7">
    <source>
        <dbReference type="SAM" id="Coils"/>
    </source>
</evidence>
<protein>
    <submittedName>
        <fullName evidence="9">Uncharacterized protein</fullName>
    </submittedName>
</protein>
<dbReference type="Proteomes" id="UP001154282">
    <property type="component" value="Unassembled WGS sequence"/>
</dbReference>
<keyword evidence="10" id="KW-1185">Reference proteome</keyword>
<sequence length="565" mass="64056">MMGFEEQLIGVGVGLEEFTFPHSDPLVLELNRLQNLLKEKYRELGVSHGEIKGLRTADALKDKAIEELRIQMTRLDEKLRASENLIENKNLEIKKLVDEKKEALSAQHAAEATLRRVHANLKDDDSPPIQSLLAPLEAEIKMYKNEIAALQEDKKAMERLSKSKESALLEAETILKSALERVLIVEQVQNQNYELRRQIEICQEENRILEKTNRQKVVEVEKLSQTIGELEESVLASGEAANAVRDYKRQITELNDEKKTLERELARAKVSANRVATVAANEWKDENDRVMPVKQWLEERRLVQAEIQRLRDKLIVSERTAKAEAQLKEKLKLRLKTLEEGLKQASSIAANSNKFRESPKREKHGSSILGFLASNAGLRKRSASQPRASMVAGRGLLLQQANMETERKDSRKQGSSESMVRKSLWASRSRVVDSTGKENAEGRANADPNADKNVKDIENAEAANEALQEKGSKSPRAEDSVSGFLYDKLQKEVINLRRACEAKDNSLIEKDQQTQMLMRKVDTLTRSIEVESKKLKREAAREKETGSSKLEHSRKTTASPNPYRR</sequence>
<gene>
    <name evidence="9" type="ORF">LITE_LOCUS34507</name>
</gene>
<reference evidence="9" key="1">
    <citation type="submission" date="2022-08" db="EMBL/GenBank/DDBJ databases">
        <authorList>
            <person name="Gutierrez-Valencia J."/>
        </authorList>
    </citation>
    <scope>NUCLEOTIDE SEQUENCE</scope>
</reference>
<evidence type="ECO:0000256" key="4">
    <source>
        <dbReference type="ARBA" id="ARBA00022701"/>
    </source>
</evidence>
<evidence type="ECO:0000313" key="9">
    <source>
        <dbReference type="EMBL" id="CAI0460544.1"/>
    </source>
</evidence>
<dbReference type="GO" id="GO:0008017">
    <property type="term" value="F:microtubule binding"/>
    <property type="evidence" value="ECO:0007669"/>
    <property type="project" value="InterPro"/>
</dbReference>
<comment type="subcellular location">
    <subcellularLocation>
        <location evidence="1">Cytoplasm</location>
        <location evidence="1">Cytoskeleton</location>
    </subcellularLocation>
</comment>
<evidence type="ECO:0000313" key="10">
    <source>
        <dbReference type="Proteomes" id="UP001154282"/>
    </source>
</evidence>